<dbReference type="RefSeq" id="WP_136575044.1">
    <property type="nucleotide sequence ID" value="NZ_STFF01000001.1"/>
</dbReference>
<dbReference type="AlphaFoldDB" id="A0A4S8HYW6"/>
<evidence type="ECO:0000313" key="2">
    <source>
        <dbReference type="Proteomes" id="UP000306918"/>
    </source>
</evidence>
<dbReference type="Proteomes" id="UP000306918">
    <property type="component" value="Unassembled WGS sequence"/>
</dbReference>
<comment type="caution">
    <text evidence="1">The sequence shown here is derived from an EMBL/GenBank/DDBJ whole genome shotgun (WGS) entry which is preliminary data.</text>
</comment>
<dbReference type="EMBL" id="STFF01000001">
    <property type="protein sequence ID" value="THU40551.1"/>
    <property type="molecule type" value="Genomic_DNA"/>
</dbReference>
<gene>
    <name evidence="1" type="ORF">FAM09_00100</name>
</gene>
<sequence>MSIRISIYFFIEILFLSCTQDKGHPDNIFFVSNAYNVQRDSVEKGLLPGPLPPPVPFYMNYHFLVDSAGQLYYYQLDQKGWFVGQVTIIMFLFSWD</sequence>
<keyword evidence="2" id="KW-1185">Reference proteome</keyword>
<protein>
    <submittedName>
        <fullName evidence="1">Uncharacterized protein</fullName>
    </submittedName>
</protein>
<accession>A0A4S8HYW6</accession>
<proteinExistence type="predicted"/>
<name>A0A4S8HYW6_9BACT</name>
<evidence type="ECO:0000313" key="1">
    <source>
        <dbReference type="EMBL" id="THU40551.1"/>
    </source>
</evidence>
<organism evidence="1 2">
    <name type="scientific">Niastella caeni</name>
    <dbReference type="NCBI Taxonomy" id="2569763"/>
    <lineage>
        <taxon>Bacteria</taxon>
        <taxon>Pseudomonadati</taxon>
        <taxon>Bacteroidota</taxon>
        <taxon>Chitinophagia</taxon>
        <taxon>Chitinophagales</taxon>
        <taxon>Chitinophagaceae</taxon>
        <taxon>Niastella</taxon>
    </lineage>
</organism>
<reference evidence="1 2" key="1">
    <citation type="submission" date="2019-04" db="EMBL/GenBank/DDBJ databases">
        <title>Niastella caeni sp. nov., isolated from activated sludge.</title>
        <authorList>
            <person name="Sheng M."/>
        </authorList>
    </citation>
    <scope>NUCLEOTIDE SEQUENCE [LARGE SCALE GENOMIC DNA]</scope>
    <source>
        <strain evidence="1 2">HX-2-15</strain>
    </source>
</reference>